<dbReference type="PANTHER" id="PTHR43876:SF25">
    <property type="entry name" value="MONOOXYGENASE NMA2164"/>
    <property type="match status" value="1"/>
</dbReference>
<evidence type="ECO:0000256" key="1">
    <source>
        <dbReference type="ARBA" id="ARBA00001974"/>
    </source>
</evidence>
<dbReference type="UniPathway" id="UPA00232"/>
<dbReference type="RefSeq" id="WP_076555811.1">
    <property type="nucleotide sequence ID" value="NZ_FTNU01000015.1"/>
</dbReference>
<dbReference type="STRING" id="34061.B0189_03980"/>
<evidence type="ECO:0000256" key="3">
    <source>
        <dbReference type="ARBA" id="ARBA00005349"/>
    </source>
</evidence>
<dbReference type="Gene3D" id="3.50.50.60">
    <property type="entry name" value="FAD/NAD(P)-binding domain"/>
    <property type="match status" value="2"/>
</dbReference>
<sequence>MNTVQHSDIIVVGAGPAGLAFARFFLGSDIRLRVIDKAPIAALQNPAYDGREIALTNSSKEILQNLGVWQRLNEDEIYPLKDAKVYNGTLDYALHFQVPKSMRAMRSLDRLGNLVSNHHIRKALYDEVSTMPNVELIGDACVDTVKTGEGRATVTLSDGRQFTADLLIAADSRMSGVRRLLGIGADMNDFGRTVIVFRVSHPESNTATAQECFLHGRTLAILPLTDTMSNCVITVDNTQAQALLSLSPAQLAHEAQRMFGDKLGKFSIAGTVHHYPLIGVHAQSFVSQRAALIGDAAVGMHPVTAHGYNLGLASAKTLTSLILQAYDKQSDIGSWQLLASYNRQHQAHTRPLYHGTNAMVRLFTTDNKLVRPLRDLTLRVSNNLPPIKHWIAKQLVG</sequence>
<keyword evidence="6" id="KW-0560">Oxidoreductase</keyword>
<evidence type="ECO:0000259" key="8">
    <source>
        <dbReference type="Pfam" id="PF01494"/>
    </source>
</evidence>
<dbReference type="GO" id="GO:0006744">
    <property type="term" value="P:ubiquinone biosynthetic process"/>
    <property type="evidence" value="ECO:0007669"/>
    <property type="project" value="UniProtKB-UniPathway"/>
</dbReference>
<dbReference type="EMBL" id="FTNU01000015">
    <property type="protein sequence ID" value="SIS02104.1"/>
    <property type="molecule type" value="Genomic_DNA"/>
</dbReference>
<accession>A0A1N7FPB4</accession>
<comment type="pathway">
    <text evidence="2">Cofactor biosynthesis; ubiquinone biosynthesis.</text>
</comment>
<dbReference type="InterPro" id="IPR002938">
    <property type="entry name" value="FAD-bd"/>
</dbReference>
<evidence type="ECO:0000313" key="10">
    <source>
        <dbReference type="Proteomes" id="UP000187495"/>
    </source>
</evidence>
<dbReference type="NCBIfam" id="NF006593">
    <property type="entry name" value="PRK09126.1"/>
    <property type="match status" value="1"/>
</dbReference>
<evidence type="ECO:0000313" key="9">
    <source>
        <dbReference type="EMBL" id="SIS02104.1"/>
    </source>
</evidence>
<dbReference type="SUPFAM" id="SSF51905">
    <property type="entry name" value="FAD/NAD(P)-binding domain"/>
    <property type="match status" value="1"/>
</dbReference>
<evidence type="ECO:0000256" key="2">
    <source>
        <dbReference type="ARBA" id="ARBA00004749"/>
    </source>
</evidence>
<dbReference type="Pfam" id="PF01494">
    <property type="entry name" value="FAD_binding_3"/>
    <property type="match status" value="1"/>
</dbReference>
<keyword evidence="7" id="KW-0503">Monooxygenase</keyword>
<dbReference type="PANTHER" id="PTHR43876">
    <property type="entry name" value="UBIQUINONE BIOSYNTHESIS MONOOXYGENASE COQ6, MITOCHONDRIAL"/>
    <property type="match status" value="1"/>
</dbReference>
<evidence type="ECO:0000256" key="4">
    <source>
        <dbReference type="ARBA" id="ARBA00022630"/>
    </source>
</evidence>
<comment type="cofactor">
    <cofactor evidence="1">
        <name>FAD</name>
        <dbReference type="ChEBI" id="CHEBI:57692"/>
    </cofactor>
</comment>
<keyword evidence="9" id="KW-0830">Ubiquinone</keyword>
<dbReference type="GO" id="GO:0071949">
    <property type="term" value="F:FAD binding"/>
    <property type="evidence" value="ECO:0007669"/>
    <property type="project" value="InterPro"/>
</dbReference>
<dbReference type="Proteomes" id="UP000187495">
    <property type="component" value="Unassembled WGS sequence"/>
</dbReference>
<reference evidence="10" key="1">
    <citation type="submission" date="2017-01" db="EMBL/GenBank/DDBJ databases">
        <authorList>
            <person name="Varghese N."/>
            <person name="Submissions S."/>
        </authorList>
    </citation>
    <scope>NUCLEOTIDE SEQUENCE [LARGE SCALE GENOMIC DNA]</scope>
    <source>
        <strain evidence="10">DSM 21768</strain>
    </source>
</reference>
<dbReference type="InterPro" id="IPR036188">
    <property type="entry name" value="FAD/NAD-bd_sf"/>
</dbReference>
<dbReference type="GO" id="GO:0016705">
    <property type="term" value="F:oxidoreductase activity, acting on paired donors, with incorporation or reduction of molecular oxygen"/>
    <property type="evidence" value="ECO:0007669"/>
    <property type="project" value="InterPro"/>
</dbReference>
<keyword evidence="10" id="KW-1185">Reference proteome</keyword>
<gene>
    <name evidence="9" type="ORF">SAMN02745664_11533</name>
</gene>
<dbReference type="GO" id="GO:0004497">
    <property type="term" value="F:monooxygenase activity"/>
    <property type="evidence" value="ECO:0007669"/>
    <property type="project" value="UniProtKB-KW"/>
</dbReference>
<dbReference type="AlphaFoldDB" id="A0A1N7FPB4"/>
<proteinExistence type="inferred from homology"/>
<keyword evidence="4" id="KW-0285">Flavoprotein</keyword>
<dbReference type="InterPro" id="IPR051205">
    <property type="entry name" value="UbiH/COQ6_monooxygenase"/>
</dbReference>
<dbReference type="InterPro" id="IPR010971">
    <property type="entry name" value="UbiH/COQ6"/>
</dbReference>
<comment type="similarity">
    <text evidence="3">Belongs to the UbiH/COQ6 family.</text>
</comment>
<evidence type="ECO:0000256" key="5">
    <source>
        <dbReference type="ARBA" id="ARBA00022827"/>
    </source>
</evidence>
<feature type="domain" description="FAD-binding" evidence="8">
    <location>
        <begin position="8"/>
        <end position="348"/>
    </location>
</feature>
<organism evidence="9 10">
    <name type="scientific">Moraxella cuniculi DSM 21768</name>
    <dbReference type="NCBI Taxonomy" id="1122245"/>
    <lineage>
        <taxon>Bacteria</taxon>
        <taxon>Pseudomonadati</taxon>
        <taxon>Pseudomonadota</taxon>
        <taxon>Gammaproteobacteria</taxon>
        <taxon>Moraxellales</taxon>
        <taxon>Moraxellaceae</taxon>
        <taxon>Moraxella</taxon>
    </lineage>
</organism>
<evidence type="ECO:0000256" key="7">
    <source>
        <dbReference type="ARBA" id="ARBA00023033"/>
    </source>
</evidence>
<protein>
    <submittedName>
        <fullName evidence="9">Ubiquinone biosynthesis hydroxylase, UbiH/UbiF/VisC/COQ6 family</fullName>
    </submittedName>
</protein>
<evidence type="ECO:0000256" key="6">
    <source>
        <dbReference type="ARBA" id="ARBA00023002"/>
    </source>
</evidence>
<dbReference type="NCBIfam" id="TIGR01988">
    <property type="entry name" value="Ubi-OHases"/>
    <property type="match status" value="1"/>
</dbReference>
<keyword evidence="5" id="KW-0274">FAD</keyword>
<dbReference type="PRINTS" id="PR00420">
    <property type="entry name" value="RNGMNOXGNASE"/>
</dbReference>
<name>A0A1N7FPB4_9GAMM</name>